<accession>A0AAX4HRC6</accession>
<protein>
    <submittedName>
        <fullName evidence="2">Uncharacterized protein</fullName>
    </submittedName>
</protein>
<dbReference type="KEGG" id="psti:SOO65_03990"/>
<proteinExistence type="predicted"/>
<evidence type="ECO:0000313" key="2">
    <source>
        <dbReference type="EMBL" id="WPU65899.1"/>
    </source>
</evidence>
<keyword evidence="1" id="KW-1133">Transmembrane helix</keyword>
<evidence type="ECO:0000313" key="3">
    <source>
        <dbReference type="Proteomes" id="UP001324634"/>
    </source>
</evidence>
<dbReference type="EMBL" id="CP139487">
    <property type="protein sequence ID" value="WPU65899.1"/>
    <property type="molecule type" value="Genomic_DNA"/>
</dbReference>
<sequence length="362" mass="40854">MEFVILGTGIIFSICAWIVILFHKRKKAKHEAIVKKELTIGIYQNMTFSEFMTPSIASEKALAFTNCYLSSTYGEVARLSLDAFRGISEGQYYRATFTDAISKRISEGSAQLMKNKLIAVDSKTKKIIGNPTEISKGMTDASQVASVMNVAIGAAHILSGYDNAKKLNSLTKDVTKILSFRSCDMLGELEAIFECFQEINIEKLSEDRVFLNQLKLRTKTLRNQWFSEAISALENIEDPNKRGFFAKLFSTRKGTLKKYESEEKIALAPLHITRSALELERAICFLLGEDASFVNQTLMSQREKIERLQVLLIEKREAITIYTEVPLEQVEAMTQETKKYLSSLNFEQSGLEGKSKQLKKVS</sequence>
<reference evidence="2 3" key="1">
    <citation type="submission" date="2023-11" db="EMBL/GenBank/DDBJ databases">
        <title>Peredibacter starrii A3.12.</title>
        <authorList>
            <person name="Mitchell R.J."/>
        </authorList>
    </citation>
    <scope>NUCLEOTIDE SEQUENCE [LARGE SCALE GENOMIC DNA]</scope>
    <source>
        <strain evidence="2 3">A3.12</strain>
    </source>
</reference>
<feature type="transmembrane region" description="Helical" evidence="1">
    <location>
        <begin position="6"/>
        <end position="23"/>
    </location>
</feature>
<dbReference type="Proteomes" id="UP001324634">
    <property type="component" value="Chromosome"/>
</dbReference>
<dbReference type="AlphaFoldDB" id="A0AAX4HRC6"/>
<dbReference type="RefSeq" id="WP_321397307.1">
    <property type="nucleotide sequence ID" value="NZ_CP139487.1"/>
</dbReference>
<evidence type="ECO:0000256" key="1">
    <source>
        <dbReference type="SAM" id="Phobius"/>
    </source>
</evidence>
<organism evidence="2 3">
    <name type="scientific">Peredibacter starrii</name>
    <dbReference type="NCBI Taxonomy" id="28202"/>
    <lineage>
        <taxon>Bacteria</taxon>
        <taxon>Pseudomonadati</taxon>
        <taxon>Bdellovibrionota</taxon>
        <taxon>Bacteriovoracia</taxon>
        <taxon>Bacteriovoracales</taxon>
        <taxon>Bacteriovoracaceae</taxon>
        <taxon>Peredibacter</taxon>
    </lineage>
</organism>
<keyword evidence="3" id="KW-1185">Reference proteome</keyword>
<keyword evidence="1" id="KW-0812">Transmembrane</keyword>
<gene>
    <name evidence="2" type="ORF">SOO65_03990</name>
</gene>
<keyword evidence="1" id="KW-0472">Membrane</keyword>
<name>A0AAX4HRC6_9BACT</name>